<keyword evidence="1" id="KW-0175">Coiled coil</keyword>
<evidence type="ECO:0000256" key="2">
    <source>
        <dbReference type="SAM" id="Phobius"/>
    </source>
</evidence>
<organism evidence="3 4">
    <name type="scientific">Paraburkholderia steynii</name>
    <dbReference type="NCBI Taxonomy" id="1245441"/>
    <lineage>
        <taxon>Bacteria</taxon>
        <taxon>Pseudomonadati</taxon>
        <taxon>Pseudomonadota</taxon>
        <taxon>Betaproteobacteria</taxon>
        <taxon>Burkholderiales</taxon>
        <taxon>Burkholderiaceae</taxon>
        <taxon>Paraburkholderia</taxon>
    </lineage>
</organism>
<keyword evidence="2" id="KW-1133">Transmembrane helix</keyword>
<comment type="caution">
    <text evidence="3">The sequence shown here is derived from an EMBL/GenBank/DDBJ whole genome shotgun (WGS) entry which is preliminary data.</text>
</comment>
<evidence type="ECO:0000313" key="3">
    <source>
        <dbReference type="EMBL" id="SDH55897.1"/>
    </source>
</evidence>
<feature type="coiled-coil region" evidence="1">
    <location>
        <begin position="1"/>
        <end position="61"/>
    </location>
</feature>
<keyword evidence="4" id="KW-1185">Reference proteome</keyword>
<dbReference type="Proteomes" id="UP000198900">
    <property type="component" value="Unassembled WGS sequence"/>
</dbReference>
<proteinExistence type="predicted"/>
<reference evidence="3" key="1">
    <citation type="submission" date="2016-10" db="EMBL/GenBank/DDBJ databases">
        <authorList>
            <person name="Varghese N."/>
            <person name="Submissions S."/>
        </authorList>
    </citation>
    <scope>NUCLEOTIDE SEQUENCE [LARGE SCALE GENOMIC DNA]</scope>
    <source>
        <strain evidence="3">YR281</strain>
    </source>
</reference>
<evidence type="ECO:0000313" key="4">
    <source>
        <dbReference type="Proteomes" id="UP000198900"/>
    </source>
</evidence>
<sequence length="251" mass="28308">MKNSSINLAGYEEAIRKEEEELSKLLSRVMAPPLEPLSESFSKLEKRVTDLDNAVRTVQEEGQRDIVIGIDRVEEALRDVKSNTDSFGGDLAQSAFVQSENLKTSVAKLFDQQKKDLERVVDVLVDDQKKNIEHFVRAFTDEQKENVERAIRAFTDEQQGIKRELDSLRNDFDARVSAEFATLRSGLEAQDETFRRGISELEQRLQAHHEVKLGDMTRAITDLSGKLSYVRWIGVAAVASGVAAVVLLLMR</sequence>
<keyword evidence="2" id="KW-0472">Membrane</keyword>
<dbReference type="EMBL" id="FNDI01000005">
    <property type="protein sequence ID" value="SDH55897.1"/>
    <property type="molecule type" value="Genomic_DNA"/>
</dbReference>
<feature type="coiled-coil region" evidence="1">
    <location>
        <begin position="144"/>
        <end position="171"/>
    </location>
</feature>
<evidence type="ECO:0000256" key="1">
    <source>
        <dbReference type="SAM" id="Coils"/>
    </source>
</evidence>
<accession>A0A7Z7B4H8</accession>
<dbReference type="AlphaFoldDB" id="A0A7Z7B4H8"/>
<name>A0A7Z7B4H8_9BURK</name>
<dbReference type="RefSeq" id="WP_091778074.1">
    <property type="nucleotide sequence ID" value="NZ_FNDI01000005.1"/>
</dbReference>
<protein>
    <submittedName>
        <fullName evidence="3">Uncharacterized protein</fullName>
    </submittedName>
</protein>
<keyword evidence="2" id="KW-0812">Transmembrane</keyword>
<feature type="transmembrane region" description="Helical" evidence="2">
    <location>
        <begin position="229"/>
        <end position="250"/>
    </location>
</feature>
<gene>
    <name evidence="3" type="ORF">SAMN04487926_105293</name>
</gene>